<comment type="caution">
    <text evidence="4">The sequence shown here is derived from an EMBL/GenBank/DDBJ whole genome shotgun (WGS) entry which is preliminary data.</text>
</comment>
<dbReference type="PANTHER" id="PTHR22801:SF63">
    <property type="entry name" value="C-TYPE LECTIN DOMAIN-CONTAINING PROTEIN"/>
    <property type="match status" value="1"/>
</dbReference>
<dbReference type="PROSITE" id="PS50041">
    <property type="entry name" value="C_TYPE_LECTIN_2"/>
    <property type="match status" value="1"/>
</dbReference>
<dbReference type="PROSITE" id="PS00615">
    <property type="entry name" value="C_TYPE_LECTIN_1"/>
    <property type="match status" value="1"/>
</dbReference>
<sequence>MGKVHFLLFFILWLNIEGNEANVCDSWAADAVYAGDGMCMTLNRTVMTLPQAKDMCLTQFGGHVAELRTEYQRQTVMSLIDATGARIVWIGASDEANEEEWLWLSNNDHAHIHSEWWASLQPDNHNGVEHCLVMELTQLRDRSCSKTYSTTCQKYIGNPCDGVLSGAEYYNGSCFKAVVENMTIDVAQDRCENMGAFLAEPNSADLKEFLALFAGMSFSQGENVLLGLTMTPPDDKFRRLSTGDSVDTTNWLIGTLSDLPRMHMEH</sequence>
<feature type="chain" id="PRO_5043921164" evidence="2">
    <location>
        <begin position="22"/>
        <end position="266"/>
    </location>
</feature>
<dbReference type="SUPFAM" id="SSF56436">
    <property type="entry name" value="C-type lectin-like"/>
    <property type="match status" value="2"/>
</dbReference>
<reference evidence="4 5" key="1">
    <citation type="journal article" date="2021" name="Elife">
        <title>Chloroplast acquisition without the gene transfer in kleptoplastic sea slugs, Plakobranchus ocellatus.</title>
        <authorList>
            <person name="Maeda T."/>
            <person name="Takahashi S."/>
            <person name="Yoshida T."/>
            <person name="Shimamura S."/>
            <person name="Takaki Y."/>
            <person name="Nagai Y."/>
            <person name="Toyoda A."/>
            <person name="Suzuki Y."/>
            <person name="Arimoto A."/>
            <person name="Ishii H."/>
            <person name="Satoh N."/>
            <person name="Nishiyama T."/>
            <person name="Hasebe M."/>
            <person name="Maruyama T."/>
            <person name="Minagawa J."/>
            <person name="Obokata J."/>
            <person name="Shigenobu S."/>
        </authorList>
    </citation>
    <scope>NUCLEOTIDE SEQUENCE [LARGE SCALE GENOMIC DNA]</scope>
</reference>
<dbReference type="PANTHER" id="PTHR22801">
    <property type="entry name" value="LITHOSTATHINE"/>
    <property type="match status" value="1"/>
</dbReference>
<keyword evidence="2" id="KW-0732">Signal</keyword>
<dbReference type="Pfam" id="PF00059">
    <property type="entry name" value="Lectin_C"/>
    <property type="match status" value="1"/>
</dbReference>
<name>A0AAV4IZV7_9GAST</name>
<dbReference type="InterPro" id="IPR018378">
    <property type="entry name" value="C-type_lectin_CS"/>
</dbReference>
<keyword evidence="1" id="KW-1015">Disulfide bond</keyword>
<feature type="signal peptide" evidence="2">
    <location>
        <begin position="1"/>
        <end position="21"/>
    </location>
</feature>
<dbReference type="InterPro" id="IPR016186">
    <property type="entry name" value="C-type_lectin-like/link_sf"/>
</dbReference>
<evidence type="ECO:0000313" key="4">
    <source>
        <dbReference type="EMBL" id="GFS16064.1"/>
    </source>
</evidence>
<organism evidence="4 5">
    <name type="scientific">Elysia marginata</name>
    <dbReference type="NCBI Taxonomy" id="1093978"/>
    <lineage>
        <taxon>Eukaryota</taxon>
        <taxon>Metazoa</taxon>
        <taxon>Spiralia</taxon>
        <taxon>Lophotrochozoa</taxon>
        <taxon>Mollusca</taxon>
        <taxon>Gastropoda</taxon>
        <taxon>Heterobranchia</taxon>
        <taxon>Euthyneura</taxon>
        <taxon>Panpulmonata</taxon>
        <taxon>Sacoglossa</taxon>
        <taxon>Placobranchoidea</taxon>
        <taxon>Plakobranchidae</taxon>
        <taxon>Elysia</taxon>
    </lineage>
</organism>
<proteinExistence type="predicted"/>
<evidence type="ECO:0000313" key="5">
    <source>
        <dbReference type="Proteomes" id="UP000762676"/>
    </source>
</evidence>
<keyword evidence="5" id="KW-1185">Reference proteome</keyword>
<keyword evidence="4" id="KW-0675">Receptor</keyword>
<dbReference type="EMBL" id="BMAT01009902">
    <property type="protein sequence ID" value="GFS16064.1"/>
    <property type="molecule type" value="Genomic_DNA"/>
</dbReference>
<feature type="domain" description="C-type lectin" evidence="3">
    <location>
        <begin position="35"/>
        <end position="153"/>
    </location>
</feature>
<dbReference type="Proteomes" id="UP000762676">
    <property type="component" value="Unassembled WGS sequence"/>
</dbReference>
<gene>
    <name evidence="4" type="ORF">ElyMa_004948600</name>
</gene>
<dbReference type="InterPro" id="IPR016187">
    <property type="entry name" value="CTDL_fold"/>
</dbReference>
<evidence type="ECO:0000256" key="1">
    <source>
        <dbReference type="ARBA" id="ARBA00023157"/>
    </source>
</evidence>
<dbReference type="InterPro" id="IPR001304">
    <property type="entry name" value="C-type_lectin-like"/>
</dbReference>
<evidence type="ECO:0000256" key="2">
    <source>
        <dbReference type="SAM" id="SignalP"/>
    </source>
</evidence>
<accession>A0AAV4IZV7</accession>
<evidence type="ECO:0000259" key="3">
    <source>
        <dbReference type="PROSITE" id="PS50041"/>
    </source>
</evidence>
<dbReference type="InterPro" id="IPR050801">
    <property type="entry name" value="Ca-Dep_Lectins_ImmuneDev"/>
</dbReference>
<dbReference type="CDD" id="cd00037">
    <property type="entry name" value="CLECT"/>
    <property type="match status" value="2"/>
</dbReference>
<protein>
    <submittedName>
        <fullName evidence="4">Macrophage mannose receptor 1</fullName>
    </submittedName>
</protein>
<dbReference type="Gene3D" id="3.10.100.10">
    <property type="entry name" value="Mannose-Binding Protein A, subunit A"/>
    <property type="match status" value="2"/>
</dbReference>
<dbReference type="SMART" id="SM00034">
    <property type="entry name" value="CLECT"/>
    <property type="match status" value="1"/>
</dbReference>
<dbReference type="AlphaFoldDB" id="A0AAV4IZV7"/>